<dbReference type="EMBL" id="GL883013">
    <property type="protein sequence ID" value="EGG19857.1"/>
    <property type="molecule type" value="Genomic_DNA"/>
</dbReference>
<dbReference type="AlphaFoldDB" id="F4PX54"/>
<protein>
    <recommendedName>
        <fullName evidence="1">HAT C-terminal dimerisation domain-containing protein</fullName>
    </recommendedName>
</protein>
<evidence type="ECO:0000313" key="3">
    <source>
        <dbReference type="Proteomes" id="UP000007797"/>
    </source>
</evidence>
<evidence type="ECO:0000259" key="1">
    <source>
        <dbReference type="Pfam" id="PF05699"/>
    </source>
</evidence>
<gene>
    <name evidence="2" type="ORF">DFA_06960</name>
</gene>
<evidence type="ECO:0000313" key="2">
    <source>
        <dbReference type="EMBL" id="EGG19857.1"/>
    </source>
</evidence>
<dbReference type="GO" id="GO:0046983">
    <property type="term" value="F:protein dimerization activity"/>
    <property type="evidence" value="ECO:0007669"/>
    <property type="project" value="InterPro"/>
</dbReference>
<name>F4PX54_CACFS</name>
<keyword evidence="3" id="KW-1185">Reference proteome</keyword>
<dbReference type="RefSeq" id="XP_004358203.1">
    <property type="nucleotide sequence ID" value="XM_004358146.1"/>
</dbReference>
<dbReference type="InterPro" id="IPR012337">
    <property type="entry name" value="RNaseH-like_sf"/>
</dbReference>
<dbReference type="Proteomes" id="UP000007797">
    <property type="component" value="Unassembled WGS sequence"/>
</dbReference>
<sequence length="101" mass="12029">MTSRHQSCFIIKQFSRHQKLVNDKPKLINMDILSWWHSQKESMPVLYDLVQKYMCIPSSSAPCERIFSKAGTMCTSLRNRMSRYCSRRCHKKNQQKRSDNN</sequence>
<dbReference type="SUPFAM" id="SSF53098">
    <property type="entry name" value="Ribonuclease H-like"/>
    <property type="match status" value="1"/>
</dbReference>
<dbReference type="Pfam" id="PF05699">
    <property type="entry name" value="Dimer_Tnp_hAT"/>
    <property type="match status" value="1"/>
</dbReference>
<organism evidence="2 3">
    <name type="scientific">Cavenderia fasciculata</name>
    <name type="common">Slime mold</name>
    <name type="synonym">Dictyostelium fasciculatum</name>
    <dbReference type="NCBI Taxonomy" id="261658"/>
    <lineage>
        <taxon>Eukaryota</taxon>
        <taxon>Amoebozoa</taxon>
        <taxon>Evosea</taxon>
        <taxon>Eumycetozoa</taxon>
        <taxon>Dictyostelia</taxon>
        <taxon>Acytosteliales</taxon>
        <taxon>Cavenderiaceae</taxon>
        <taxon>Cavenderia</taxon>
    </lineage>
</organism>
<reference evidence="3" key="1">
    <citation type="journal article" date="2011" name="Genome Res.">
        <title>Phylogeny-wide analysis of social amoeba genomes highlights ancient origins for complex intercellular communication.</title>
        <authorList>
            <person name="Heidel A.J."/>
            <person name="Lawal H.M."/>
            <person name="Felder M."/>
            <person name="Schilde C."/>
            <person name="Helps N.R."/>
            <person name="Tunggal B."/>
            <person name="Rivero F."/>
            <person name="John U."/>
            <person name="Schleicher M."/>
            <person name="Eichinger L."/>
            <person name="Platzer M."/>
            <person name="Noegel A.A."/>
            <person name="Schaap P."/>
            <person name="Gloeckner G."/>
        </authorList>
    </citation>
    <scope>NUCLEOTIDE SEQUENCE [LARGE SCALE GENOMIC DNA]</scope>
    <source>
        <strain evidence="3">SH3</strain>
    </source>
</reference>
<proteinExistence type="predicted"/>
<dbReference type="PANTHER" id="PTHR47611">
    <property type="entry name" value="HAT DIMERISATION DOMAIN, C-TERMINAL"/>
    <property type="match status" value="1"/>
</dbReference>
<dbReference type="OrthoDB" id="3062869at2759"/>
<dbReference type="InterPro" id="IPR008906">
    <property type="entry name" value="HATC_C_dom"/>
</dbReference>
<feature type="domain" description="HAT C-terminal dimerisation" evidence="1">
    <location>
        <begin position="13"/>
        <end position="83"/>
    </location>
</feature>
<dbReference type="PANTHER" id="PTHR47611:SF3">
    <property type="entry name" value="HAT C-TERMINAL DIMERISATION DOMAIN-CONTAINING PROTEIN"/>
    <property type="match status" value="1"/>
</dbReference>
<dbReference type="GeneID" id="14872251"/>
<accession>F4PX54</accession>
<dbReference type="KEGG" id="dfa:DFA_06960"/>